<evidence type="ECO:0000256" key="1">
    <source>
        <dbReference type="SAM" id="Phobius"/>
    </source>
</evidence>
<dbReference type="RefSeq" id="WP_094604532.1">
    <property type="nucleotide sequence ID" value="NZ_CP155573.1"/>
</dbReference>
<feature type="transmembrane region" description="Helical" evidence="1">
    <location>
        <begin position="168"/>
        <end position="188"/>
    </location>
</feature>
<keyword evidence="1" id="KW-1133">Transmembrane helix</keyword>
<evidence type="ECO:0000313" key="3">
    <source>
        <dbReference type="Proteomes" id="UP000216752"/>
    </source>
</evidence>
<proteinExistence type="predicted"/>
<keyword evidence="3" id="KW-1185">Reference proteome</keyword>
<evidence type="ECO:0000313" key="2">
    <source>
        <dbReference type="EMBL" id="XFO68999.1"/>
    </source>
</evidence>
<keyword evidence="1" id="KW-0812">Transmembrane</keyword>
<sequence>MKTLGKFAILSVMLLHLAKIFTPIDTLPILFISTLLVFICCLPLQGPGFKKITLLFLLAAGAIAFYYQLSFTAWLQSFVSMTNVIAIIAVMQLFVLPLELGGYSNTVAYWLKKSFRKESSLFLFAMLVTHLFSSFLLFGTVPVMISLFDKAIKNYIPDYRRFLSAAIVRGYAIALLWAPGAVIVLLVLQVTGVTWFDIFIPAMLLGAIGLAVAYGLEHVTRMNRPIATRTVEREDEPAAAAAAWRQTTHIALVVVGLIALVAFFESISLGTGAGPVLLAGPAPAAGCCISAGTPGWPRFCKRTGRAA</sequence>
<gene>
    <name evidence="2" type="ORF">SPSIL_052270</name>
</gene>
<feature type="transmembrane region" description="Helical" evidence="1">
    <location>
        <begin position="195"/>
        <end position="216"/>
    </location>
</feature>
<reference evidence="2" key="1">
    <citation type="submission" date="2024-05" db="EMBL/GenBank/DDBJ databases">
        <title>Isolation and characterization of Sporomusa carbonis sp. nov., a carboxydotrophic hydrogenogen in the genus of Sporomusa isolated from a charcoal burning pile.</title>
        <authorList>
            <person name="Boeer T."/>
            <person name="Rosenbaum F."/>
            <person name="Eysell L."/>
            <person name="Mueller V."/>
            <person name="Daniel R."/>
            <person name="Poehlein A."/>
        </authorList>
    </citation>
    <scope>NUCLEOTIDE SEQUENCE [LARGE SCALE GENOMIC DNA]</scope>
    <source>
        <strain evidence="2">DSM 10669</strain>
    </source>
</reference>
<feature type="transmembrane region" description="Helical" evidence="1">
    <location>
        <begin position="28"/>
        <end position="45"/>
    </location>
</feature>
<dbReference type="Proteomes" id="UP000216752">
    <property type="component" value="Chromosome"/>
</dbReference>
<feature type="transmembrane region" description="Helical" evidence="1">
    <location>
        <begin position="121"/>
        <end position="148"/>
    </location>
</feature>
<protein>
    <submittedName>
        <fullName evidence="2">Uncharacterized protein</fullName>
    </submittedName>
</protein>
<feature type="transmembrane region" description="Helical" evidence="1">
    <location>
        <begin position="52"/>
        <end position="69"/>
    </location>
</feature>
<feature type="transmembrane region" description="Helical" evidence="1">
    <location>
        <begin position="243"/>
        <end position="264"/>
    </location>
</feature>
<keyword evidence="1" id="KW-0472">Membrane</keyword>
<organism evidence="2 3">
    <name type="scientific">Sporomusa silvacetica DSM 10669</name>
    <dbReference type="NCBI Taxonomy" id="1123289"/>
    <lineage>
        <taxon>Bacteria</taxon>
        <taxon>Bacillati</taxon>
        <taxon>Bacillota</taxon>
        <taxon>Negativicutes</taxon>
        <taxon>Selenomonadales</taxon>
        <taxon>Sporomusaceae</taxon>
        <taxon>Sporomusa</taxon>
    </lineage>
</organism>
<dbReference type="EMBL" id="CP155573">
    <property type="protein sequence ID" value="XFO68999.1"/>
    <property type="molecule type" value="Genomic_DNA"/>
</dbReference>
<name>A0ABZ3IUA2_9FIRM</name>
<feature type="transmembrane region" description="Helical" evidence="1">
    <location>
        <begin position="81"/>
        <end position="100"/>
    </location>
</feature>
<accession>A0ABZ3IUA2</accession>